<name>A0ABD6BWQ6_9EURY</name>
<evidence type="ECO:0000313" key="2">
    <source>
        <dbReference type="EMBL" id="MFD1569613.1"/>
    </source>
</evidence>
<dbReference type="SUPFAM" id="SSF48613">
    <property type="entry name" value="Heme oxygenase-like"/>
    <property type="match status" value="1"/>
</dbReference>
<feature type="domain" description="Thiaminase-2/PQQC" evidence="1">
    <location>
        <begin position="15"/>
        <end position="216"/>
    </location>
</feature>
<protein>
    <submittedName>
        <fullName evidence="2">TenA family protein</fullName>
    </submittedName>
</protein>
<dbReference type="PIRSF" id="PIRSF003170">
    <property type="entry name" value="Pet18p"/>
    <property type="match status" value="1"/>
</dbReference>
<keyword evidence="3" id="KW-1185">Reference proteome</keyword>
<comment type="caution">
    <text evidence="2">The sequence shown here is derived from an EMBL/GenBank/DDBJ whole genome shotgun (WGS) entry which is preliminary data.</text>
</comment>
<proteinExistence type="predicted"/>
<dbReference type="RefSeq" id="WP_256417434.1">
    <property type="nucleotide sequence ID" value="NZ_JANHDL010000002.1"/>
</dbReference>
<evidence type="ECO:0000259" key="1">
    <source>
        <dbReference type="Pfam" id="PF03070"/>
    </source>
</evidence>
<organism evidence="2 3">
    <name type="scientific">Halorubrum laminariae</name>
    <dbReference type="NCBI Taxonomy" id="1433523"/>
    <lineage>
        <taxon>Archaea</taxon>
        <taxon>Methanobacteriati</taxon>
        <taxon>Methanobacteriota</taxon>
        <taxon>Stenosarchaea group</taxon>
        <taxon>Halobacteria</taxon>
        <taxon>Halobacteriales</taxon>
        <taxon>Haloferacaceae</taxon>
        <taxon>Halorubrum</taxon>
    </lineage>
</organism>
<dbReference type="InterPro" id="IPR016084">
    <property type="entry name" value="Haem_Oase-like_multi-hlx"/>
</dbReference>
<gene>
    <name evidence="2" type="ORF">ACFR9T_03245</name>
</gene>
<dbReference type="Pfam" id="PF03070">
    <property type="entry name" value="TENA_THI-4"/>
    <property type="match status" value="1"/>
</dbReference>
<reference evidence="2 3" key="1">
    <citation type="journal article" date="2019" name="Int. J. Syst. Evol. Microbiol.">
        <title>The Global Catalogue of Microorganisms (GCM) 10K type strain sequencing project: providing services to taxonomists for standard genome sequencing and annotation.</title>
        <authorList>
            <consortium name="The Broad Institute Genomics Platform"/>
            <consortium name="The Broad Institute Genome Sequencing Center for Infectious Disease"/>
            <person name="Wu L."/>
            <person name="Ma J."/>
        </authorList>
    </citation>
    <scope>NUCLEOTIDE SEQUENCE [LARGE SCALE GENOMIC DNA]</scope>
    <source>
        <strain evidence="2 3">CGMCC 1.12689</strain>
    </source>
</reference>
<accession>A0ABD6BWQ6</accession>
<dbReference type="EMBL" id="JBHUDB010000001">
    <property type="protein sequence ID" value="MFD1569613.1"/>
    <property type="molecule type" value="Genomic_DNA"/>
</dbReference>
<evidence type="ECO:0000313" key="3">
    <source>
        <dbReference type="Proteomes" id="UP001597185"/>
    </source>
</evidence>
<dbReference type="PANTHER" id="PTHR43198">
    <property type="entry name" value="BIFUNCTIONAL TH2 PROTEIN"/>
    <property type="match status" value="1"/>
</dbReference>
<dbReference type="CDD" id="cd19358">
    <property type="entry name" value="TenA_E_Spr0628-like"/>
    <property type="match status" value="1"/>
</dbReference>
<sequence length="220" mass="24300">MSDRFTATLRDGVADEWTAATDHRFTRELGDGSLDGDAFARYVVQDYAVVEDLTAAFAVALADAPSTDARRRYVEFLDTLTDAENDFFERAFDAHGVPEGDRTDPDLAAPTAAFRDLLGRARHEGGYAETLAVLVPAEWVYLAWATRETTDRPADPLFDEWIELHAAPPFAAFVDFLRSELDRVGPTLAPSRRERVADLFGRTVSLEVAFFDAAYGAEGV</sequence>
<dbReference type="InterPro" id="IPR050967">
    <property type="entry name" value="Thiamine_Salvage_TenA"/>
</dbReference>
<dbReference type="InterPro" id="IPR004305">
    <property type="entry name" value="Thiaminase-2/PQQC"/>
</dbReference>
<dbReference type="AlphaFoldDB" id="A0ABD6BWQ6"/>
<dbReference type="InterPro" id="IPR026285">
    <property type="entry name" value="TenA_E"/>
</dbReference>
<dbReference type="PANTHER" id="PTHR43198:SF2">
    <property type="entry name" value="SI:CH1073-67J19.1-RELATED"/>
    <property type="match status" value="1"/>
</dbReference>
<dbReference type="Gene3D" id="1.20.910.10">
    <property type="entry name" value="Heme oxygenase-like"/>
    <property type="match status" value="1"/>
</dbReference>
<dbReference type="Proteomes" id="UP001597185">
    <property type="component" value="Unassembled WGS sequence"/>
</dbReference>